<dbReference type="PROSITE" id="PS01124">
    <property type="entry name" value="HTH_ARAC_FAMILY_2"/>
    <property type="match status" value="1"/>
</dbReference>
<evidence type="ECO:0000256" key="2">
    <source>
        <dbReference type="ARBA" id="ARBA00023125"/>
    </source>
</evidence>
<feature type="domain" description="HTH araC/xylS-type" evidence="6">
    <location>
        <begin position="555"/>
        <end position="660"/>
    </location>
</feature>
<evidence type="ECO:0000256" key="3">
    <source>
        <dbReference type="ARBA" id="ARBA00023163"/>
    </source>
</evidence>
<dbReference type="EMBL" id="BDCR01000001">
    <property type="protein sequence ID" value="GAT62437.1"/>
    <property type="molecule type" value="Genomic_DNA"/>
</dbReference>
<feature type="repeat" description="TPR" evidence="4">
    <location>
        <begin position="333"/>
        <end position="366"/>
    </location>
</feature>
<dbReference type="InterPro" id="IPR018060">
    <property type="entry name" value="HTH_AraC"/>
</dbReference>
<dbReference type="InterPro" id="IPR011990">
    <property type="entry name" value="TPR-like_helical_dom_sf"/>
</dbReference>
<dbReference type="SUPFAM" id="SSF46689">
    <property type="entry name" value="Homeodomain-like"/>
    <property type="match status" value="1"/>
</dbReference>
<dbReference type="OrthoDB" id="9779074at2"/>
<gene>
    <name evidence="7" type="ORF">PJIAN_11031</name>
</gene>
<proteinExistence type="predicted"/>
<feature type="transmembrane region" description="Helical" evidence="5">
    <location>
        <begin position="72"/>
        <end position="91"/>
    </location>
</feature>
<keyword evidence="1" id="KW-0805">Transcription regulation</keyword>
<dbReference type="Gene3D" id="1.10.10.60">
    <property type="entry name" value="Homeodomain-like"/>
    <property type="match status" value="1"/>
</dbReference>
<feature type="transmembrane region" description="Helical" evidence="5">
    <location>
        <begin position="482"/>
        <end position="501"/>
    </location>
</feature>
<keyword evidence="2" id="KW-0238">DNA-binding</keyword>
<name>A0A161LE52_9BACT</name>
<dbReference type="InterPro" id="IPR009057">
    <property type="entry name" value="Homeodomain-like_sf"/>
</dbReference>
<evidence type="ECO:0000313" key="8">
    <source>
        <dbReference type="Proteomes" id="UP000076586"/>
    </source>
</evidence>
<evidence type="ECO:0000256" key="5">
    <source>
        <dbReference type="SAM" id="Phobius"/>
    </source>
</evidence>
<dbReference type="Proteomes" id="UP000076586">
    <property type="component" value="Unassembled WGS sequence"/>
</dbReference>
<evidence type="ECO:0000256" key="1">
    <source>
        <dbReference type="ARBA" id="ARBA00023015"/>
    </source>
</evidence>
<dbReference type="PANTHER" id="PTHR43280">
    <property type="entry name" value="ARAC-FAMILY TRANSCRIPTIONAL REGULATOR"/>
    <property type="match status" value="1"/>
</dbReference>
<dbReference type="SUPFAM" id="SSF48452">
    <property type="entry name" value="TPR-like"/>
    <property type="match status" value="2"/>
</dbReference>
<sequence length="665" mass="77389">MMRLEERYLSKAVLSTFAGMLILVVIFRICDKLFIFVKNRFMPRMLHFSEIKKSLFVTRFVAWMRQTKVQKLLVVLLVFILISGFGIYKLLISPKSTLSPTIDKTIELFYNENQNRQVLEEVKKIEIENPDKTNIIMCQILKAAAYCEMKELDSASHIINSITVKEIKSDPRLEFWYMSIRGLISFRMEKYSAAYKELTQTLRGSFSEERALALNKRILGRLCLESKAYKQAIDWMDQSSQHFTRVGLDKGVGVNERIIAHYYFRSDNLPEALTHLTRSEAELKKSDDKEELFYLYIDWIDFYVKDKDFDNALRYASLAYQNSLELKNNSMVALALTNYGEIEIHRNRFDNAIGYLRKAMAYYPNYRSQRGRIIASLDLSHAHAGLSQMSEALKYAQQAVYFVANSGQMQLQENAYEVLAHLHEKLHNDHLAYCYLDSAMQLKDCSNSYVSDLNKAYQYSKTGLDSMSFKVMMLQQSRKKQLVIELQIMFVLLIIITLLFITSRLMKKKNAALVKKNMEMLEERKHYSALLQQNTTIKKKNKSETDSEKLDLLYGKLIKWLEEGKRFTQSDISLDVASKELNTNRDYLSKAINERFGRFTDLVNKYRIEEAISLLSDSQKKTSQYKLTIIASQVGFNSSSAFIEAFKKQTHLTPVQFRKNITQSL</sequence>
<dbReference type="STRING" id="681398.PJIAN_11031"/>
<dbReference type="Gene3D" id="1.25.40.10">
    <property type="entry name" value="Tetratricopeptide repeat domain"/>
    <property type="match status" value="2"/>
</dbReference>
<reference evidence="8" key="2">
    <citation type="journal article" date="2017" name="Genome Announc.">
        <title>Draft genome sequence of Paludibacter jiangxiensis NM7(T), a propionate-producing fermentative bacterium.</title>
        <authorList>
            <person name="Qiu Y.-L."/>
            <person name="Tourlousse D.M."/>
            <person name="Matsuura N."/>
            <person name="Ohashi A."/>
            <person name="Sekiguchi Y."/>
        </authorList>
    </citation>
    <scope>NUCLEOTIDE SEQUENCE [LARGE SCALE GENOMIC DNA]</scope>
    <source>
        <strain evidence="8">NM7</strain>
    </source>
</reference>
<reference evidence="8" key="1">
    <citation type="submission" date="2016-04" db="EMBL/GenBank/DDBJ databases">
        <title>Draft genome sequence of Paludibacter jiangxiensis strain NM7.</title>
        <authorList>
            <person name="Qiu Y."/>
            <person name="Matsuura N."/>
            <person name="Ohashi A."/>
            <person name="Tourlousse M.D."/>
            <person name="Sekiguchi Y."/>
        </authorList>
    </citation>
    <scope>NUCLEOTIDE SEQUENCE [LARGE SCALE GENOMIC DNA]</scope>
    <source>
        <strain evidence="8">NM7</strain>
    </source>
</reference>
<dbReference type="PROSITE" id="PS50005">
    <property type="entry name" value="TPR"/>
    <property type="match status" value="1"/>
</dbReference>
<organism evidence="7 8">
    <name type="scientific">Paludibacter jiangxiensis</name>
    <dbReference type="NCBI Taxonomy" id="681398"/>
    <lineage>
        <taxon>Bacteria</taxon>
        <taxon>Pseudomonadati</taxon>
        <taxon>Bacteroidota</taxon>
        <taxon>Bacteroidia</taxon>
        <taxon>Bacteroidales</taxon>
        <taxon>Paludibacteraceae</taxon>
        <taxon>Paludibacter</taxon>
    </lineage>
</organism>
<dbReference type="GO" id="GO:0043565">
    <property type="term" value="F:sequence-specific DNA binding"/>
    <property type="evidence" value="ECO:0007669"/>
    <property type="project" value="InterPro"/>
</dbReference>
<accession>A0A161LE52</accession>
<dbReference type="SMART" id="SM00342">
    <property type="entry name" value="HTH_ARAC"/>
    <property type="match status" value="1"/>
</dbReference>
<keyword evidence="5" id="KW-0472">Membrane</keyword>
<dbReference type="AlphaFoldDB" id="A0A161LE52"/>
<dbReference type="PANTHER" id="PTHR43280:SF29">
    <property type="entry name" value="ARAC-FAMILY TRANSCRIPTIONAL REGULATOR"/>
    <property type="match status" value="1"/>
</dbReference>
<evidence type="ECO:0000256" key="4">
    <source>
        <dbReference type="PROSITE-ProRule" id="PRU00339"/>
    </source>
</evidence>
<evidence type="ECO:0000313" key="7">
    <source>
        <dbReference type="EMBL" id="GAT62437.1"/>
    </source>
</evidence>
<keyword evidence="8" id="KW-1185">Reference proteome</keyword>
<dbReference type="GO" id="GO:0003700">
    <property type="term" value="F:DNA-binding transcription factor activity"/>
    <property type="evidence" value="ECO:0007669"/>
    <property type="project" value="InterPro"/>
</dbReference>
<dbReference type="InterPro" id="IPR019734">
    <property type="entry name" value="TPR_rpt"/>
</dbReference>
<keyword evidence="5" id="KW-0812">Transmembrane</keyword>
<feature type="transmembrane region" description="Helical" evidence="5">
    <location>
        <begin position="12"/>
        <end position="37"/>
    </location>
</feature>
<evidence type="ECO:0000259" key="6">
    <source>
        <dbReference type="PROSITE" id="PS01124"/>
    </source>
</evidence>
<comment type="caution">
    <text evidence="7">The sequence shown here is derived from an EMBL/GenBank/DDBJ whole genome shotgun (WGS) entry which is preliminary data.</text>
</comment>
<keyword evidence="3" id="KW-0804">Transcription</keyword>
<keyword evidence="5" id="KW-1133">Transmembrane helix</keyword>
<keyword evidence="4" id="KW-0802">TPR repeat</keyword>
<dbReference type="Pfam" id="PF12833">
    <property type="entry name" value="HTH_18"/>
    <property type="match status" value="1"/>
</dbReference>
<protein>
    <submittedName>
        <fullName evidence="7">Helix-turn-helix domain-containing protein</fullName>
    </submittedName>
</protein>